<organism evidence="2 3">
    <name type="scientific">Oryza meyeriana var. granulata</name>
    <dbReference type="NCBI Taxonomy" id="110450"/>
    <lineage>
        <taxon>Eukaryota</taxon>
        <taxon>Viridiplantae</taxon>
        <taxon>Streptophyta</taxon>
        <taxon>Embryophyta</taxon>
        <taxon>Tracheophyta</taxon>
        <taxon>Spermatophyta</taxon>
        <taxon>Magnoliopsida</taxon>
        <taxon>Liliopsida</taxon>
        <taxon>Poales</taxon>
        <taxon>Poaceae</taxon>
        <taxon>BOP clade</taxon>
        <taxon>Oryzoideae</taxon>
        <taxon>Oryzeae</taxon>
        <taxon>Oryzinae</taxon>
        <taxon>Oryza</taxon>
        <taxon>Oryza meyeriana</taxon>
    </lineage>
</organism>
<protein>
    <submittedName>
        <fullName evidence="2">Uncharacterized protein</fullName>
    </submittedName>
</protein>
<keyword evidence="3" id="KW-1185">Reference proteome</keyword>
<dbReference type="Proteomes" id="UP000479710">
    <property type="component" value="Unassembled WGS sequence"/>
</dbReference>
<evidence type="ECO:0000313" key="3">
    <source>
        <dbReference type="Proteomes" id="UP000479710"/>
    </source>
</evidence>
<accession>A0A6G1EEQ8</accession>
<gene>
    <name evidence="2" type="ORF">E2562_034666</name>
</gene>
<sequence length="115" mass="12803">MVRRQYRRSEAEGRRRRRPAAQGGVARKRRRRRQRAEDGETGRGLMDWGKDRGSVRHVDNDADKQGEGGGNGGAGNSGGLQGNGDGLRWLGMQRRHGLEWRSNGALGLAVRVFPR</sequence>
<reference evidence="2 3" key="1">
    <citation type="submission" date="2019-11" db="EMBL/GenBank/DDBJ databases">
        <title>Whole genome sequence of Oryza granulata.</title>
        <authorList>
            <person name="Li W."/>
        </authorList>
    </citation>
    <scope>NUCLEOTIDE SEQUENCE [LARGE SCALE GENOMIC DNA]</scope>
    <source>
        <strain evidence="3">cv. Menghai</strain>
        <tissue evidence="2">Leaf</tissue>
    </source>
</reference>
<proteinExistence type="predicted"/>
<feature type="non-terminal residue" evidence="2">
    <location>
        <position position="115"/>
    </location>
</feature>
<name>A0A6G1EEQ8_9ORYZ</name>
<evidence type="ECO:0000313" key="2">
    <source>
        <dbReference type="EMBL" id="KAF0922423.1"/>
    </source>
</evidence>
<feature type="compositionally biased region" description="Basic and acidic residues" evidence="1">
    <location>
        <begin position="48"/>
        <end position="66"/>
    </location>
</feature>
<dbReference type="EMBL" id="SPHZ02000004">
    <property type="protein sequence ID" value="KAF0922423.1"/>
    <property type="molecule type" value="Genomic_DNA"/>
</dbReference>
<comment type="caution">
    <text evidence="2">The sequence shown here is derived from an EMBL/GenBank/DDBJ whole genome shotgun (WGS) entry which is preliminary data.</text>
</comment>
<feature type="compositionally biased region" description="Gly residues" evidence="1">
    <location>
        <begin position="67"/>
        <end position="85"/>
    </location>
</feature>
<dbReference type="AlphaFoldDB" id="A0A6G1EEQ8"/>
<evidence type="ECO:0000256" key="1">
    <source>
        <dbReference type="SAM" id="MobiDB-lite"/>
    </source>
</evidence>
<feature type="region of interest" description="Disordered" evidence="1">
    <location>
        <begin position="1"/>
        <end position="88"/>
    </location>
</feature>